<dbReference type="Gene3D" id="3.40.50.1360">
    <property type="match status" value="1"/>
</dbReference>
<dbReference type="EMBL" id="JAIFOC010000028">
    <property type="protein sequence ID" value="MBX4221995.1"/>
    <property type="molecule type" value="Genomic_DNA"/>
</dbReference>
<proteinExistence type="inferred from homology"/>
<dbReference type="InterPro" id="IPR037171">
    <property type="entry name" value="NagB/RpiA_transferase-like"/>
</dbReference>
<dbReference type="Proteomes" id="UP001139644">
    <property type="component" value="Unassembled WGS sequence"/>
</dbReference>
<evidence type="ECO:0000313" key="7">
    <source>
        <dbReference type="EMBL" id="MBX4221995.1"/>
    </source>
</evidence>
<dbReference type="InterPro" id="IPR051054">
    <property type="entry name" value="SorC_transcr_regulators"/>
</dbReference>
<evidence type="ECO:0000313" key="8">
    <source>
        <dbReference type="EMBL" id="MDC4246847.1"/>
    </source>
</evidence>
<dbReference type="InterPro" id="IPR048715">
    <property type="entry name" value="CggR_N"/>
</dbReference>
<gene>
    <name evidence="10" type="ORF">B1P95_06170</name>
    <name evidence="7" type="ORF">KYX88_03920</name>
    <name evidence="8" type="ORF">M3X98_02080</name>
    <name evidence="9" type="ORF">P6Z85_12835</name>
</gene>
<feature type="domain" description="CggR N-terminal DNA binding" evidence="6">
    <location>
        <begin position="36"/>
        <end position="106"/>
    </location>
</feature>
<evidence type="ECO:0000313" key="10">
    <source>
        <dbReference type="EMBL" id="OOL83059.1"/>
    </source>
</evidence>
<dbReference type="EMBL" id="MVGJ01000027">
    <property type="protein sequence ID" value="OOL83059.1"/>
    <property type="molecule type" value="Genomic_DNA"/>
</dbReference>
<dbReference type="PANTHER" id="PTHR34294">
    <property type="entry name" value="TRANSCRIPTIONAL REGULATOR-RELATED"/>
    <property type="match status" value="1"/>
</dbReference>
<keyword evidence="3" id="KW-0238">DNA-binding</keyword>
<sequence length="363" mass="40246">MGRFKSTLDVKCPTKEIAMLDEIKMIESVAPDIIEVLQERYKILRNIYWMQPIGRRSLSESMGITERVLRTETDLLKNLNLIDTSKSGMTLTTKGEEVYQSLENFMDQLLGTHQTEQQLAEYFGNQRCIVVSGNSEEQTKVADAFGEALSEALDRLLPEGENIIAVMGGTTMAVVAEQLSNLENKKRHNLFVPARGGIGEAITVQANSVSARMAAKANGNHRALYVPEQLSLATYNSLLNEPSIQEVLNLISEANCVIHSIGRALHMAARRKMTEKELVMLKQANAVAESFGYFFNEKGEVVYKVPRIGIELQDLEKVPIIMAIAGGKSKAKAIRAYMKNAPKQTWLITDEAAANEILKGVTL</sequence>
<dbReference type="Proteomes" id="UP001260956">
    <property type="component" value="Unassembled WGS sequence"/>
</dbReference>
<evidence type="ECO:0000259" key="6">
    <source>
        <dbReference type="Pfam" id="PF21715"/>
    </source>
</evidence>
<dbReference type="SUPFAM" id="SSF100950">
    <property type="entry name" value="NagB/RpiA/CoA transferase-like"/>
    <property type="match status" value="1"/>
</dbReference>
<feature type="domain" description="Sugar-binding" evidence="5">
    <location>
        <begin position="110"/>
        <end position="359"/>
    </location>
</feature>
<dbReference type="InterPro" id="IPR036388">
    <property type="entry name" value="WH-like_DNA-bd_sf"/>
</dbReference>
<keyword evidence="4" id="KW-0804">Transcription</keyword>
<dbReference type="GeneID" id="66454838"/>
<comment type="similarity">
    <text evidence="1">Belongs to the SorC transcriptional regulatory family.</text>
</comment>
<evidence type="ECO:0000256" key="4">
    <source>
        <dbReference type="ARBA" id="ARBA00023163"/>
    </source>
</evidence>
<reference evidence="9" key="4">
    <citation type="submission" date="2023-03" db="EMBL/GenBank/DDBJ databases">
        <authorList>
            <person name="Shen W."/>
            <person name="Cai J."/>
        </authorList>
    </citation>
    <scope>NUCLEOTIDE SEQUENCE</scope>
    <source>
        <strain evidence="9">B1010-2</strain>
    </source>
</reference>
<dbReference type="RefSeq" id="WP_002321448.1">
    <property type="nucleotide sequence ID" value="NZ_AP019394.1"/>
</dbReference>
<dbReference type="Proteomes" id="UP000191171">
    <property type="component" value="Unassembled WGS sequence"/>
</dbReference>
<dbReference type="EMBL" id="JAMWMK010000002">
    <property type="protein sequence ID" value="MDC4246847.1"/>
    <property type="molecule type" value="Genomic_DNA"/>
</dbReference>
<dbReference type="InterPro" id="IPR036390">
    <property type="entry name" value="WH_DNA-bd_sf"/>
</dbReference>
<evidence type="ECO:0000256" key="2">
    <source>
        <dbReference type="ARBA" id="ARBA00023015"/>
    </source>
</evidence>
<dbReference type="InterPro" id="IPR007324">
    <property type="entry name" value="Sugar-bd_dom_put"/>
</dbReference>
<dbReference type="AlphaFoldDB" id="A0A1S8K6G0"/>
<dbReference type="Pfam" id="PF21715">
    <property type="entry name" value="CggR_N"/>
    <property type="match status" value="1"/>
</dbReference>
<dbReference type="SUPFAM" id="SSF46785">
    <property type="entry name" value="Winged helix' DNA-binding domain"/>
    <property type="match status" value="1"/>
</dbReference>
<evidence type="ECO:0000313" key="11">
    <source>
        <dbReference type="Proteomes" id="UP000191171"/>
    </source>
</evidence>
<reference evidence="10 11" key="1">
    <citation type="submission" date="2017-02" db="EMBL/GenBank/DDBJ databases">
        <title>Clonality and virulence of isolates of VRE in Hematopoietic Stem Cell Transplanted (HSCT) patients.</title>
        <authorList>
            <person name="Marchi A.P."/>
            <person name="Martins R.C."/>
            <person name="Marie S.K."/>
            <person name="Levin A.S."/>
            <person name="Costa S.F."/>
        </authorList>
    </citation>
    <scope>NUCLEOTIDE SEQUENCE [LARGE SCALE GENOMIC DNA]</scope>
    <source>
        <strain evidence="10 11">LIM1759</strain>
    </source>
</reference>
<evidence type="ECO:0000256" key="1">
    <source>
        <dbReference type="ARBA" id="ARBA00010466"/>
    </source>
</evidence>
<dbReference type="Pfam" id="PF04198">
    <property type="entry name" value="Sugar-bind"/>
    <property type="match status" value="1"/>
</dbReference>
<dbReference type="Proteomes" id="UP001141166">
    <property type="component" value="Unassembled WGS sequence"/>
</dbReference>
<evidence type="ECO:0000256" key="3">
    <source>
        <dbReference type="ARBA" id="ARBA00023125"/>
    </source>
</evidence>
<reference evidence="8" key="3">
    <citation type="submission" date="2022-05" db="EMBL/GenBank/DDBJ databases">
        <title>Draft genome sequences of Clostridium perfringens strains isolated from Peru.</title>
        <authorList>
            <person name="Hurtado R."/>
            <person name="Lima L."/>
            <person name="Sousa T."/>
            <person name="Jaiswal A.K."/>
            <person name="Tiwari S."/>
            <person name="Maturrano L."/>
            <person name="Brenig B."/>
            <person name="Azevedo V."/>
        </authorList>
    </citation>
    <scope>NUCLEOTIDE SEQUENCE</scope>
    <source>
        <strain evidence="8">CP4</strain>
    </source>
</reference>
<name>A0A1S8K6G0_ENTFC</name>
<dbReference type="GO" id="GO:0030246">
    <property type="term" value="F:carbohydrate binding"/>
    <property type="evidence" value="ECO:0007669"/>
    <property type="project" value="InterPro"/>
</dbReference>
<dbReference type="PANTHER" id="PTHR34294:SF5">
    <property type="entry name" value="CENTRAL GLYCOLYTIC GENES REGULATOR"/>
    <property type="match status" value="1"/>
</dbReference>
<protein>
    <submittedName>
        <fullName evidence="10">Central glycolytic genes regulator</fullName>
    </submittedName>
</protein>
<evidence type="ECO:0000259" key="5">
    <source>
        <dbReference type="Pfam" id="PF04198"/>
    </source>
</evidence>
<comment type="caution">
    <text evidence="10">The sequence shown here is derived from an EMBL/GenBank/DDBJ whole genome shotgun (WGS) entry which is preliminary data.</text>
</comment>
<dbReference type="Gene3D" id="1.10.10.10">
    <property type="entry name" value="Winged helix-like DNA-binding domain superfamily/Winged helix DNA-binding domain"/>
    <property type="match status" value="1"/>
</dbReference>
<evidence type="ECO:0000313" key="9">
    <source>
        <dbReference type="EMBL" id="MDT2371012.1"/>
    </source>
</evidence>
<dbReference type="EMBL" id="JARPTX010000065">
    <property type="protein sequence ID" value="MDT2371012.1"/>
    <property type="molecule type" value="Genomic_DNA"/>
</dbReference>
<organism evidence="10 11">
    <name type="scientific">Enterococcus faecium</name>
    <name type="common">Streptococcus faecium</name>
    <dbReference type="NCBI Taxonomy" id="1352"/>
    <lineage>
        <taxon>Bacteria</taxon>
        <taxon>Bacillati</taxon>
        <taxon>Bacillota</taxon>
        <taxon>Bacilli</taxon>
        <taxon>Lactobacillales</taxon>
        <taxon>Enterococcaceae</taxon>
        <taxon>Enterococcus</taxon>
    </lineage>
</organism>
<keyword evidence="2" id="KW-0805">Transcription regulation</keyword>
<dbReference type="GO" id="GO:0003677">
    <property type="term" value="F:DNA binding"/>
    <property type="evidence" value="ECO:0007669"/>
    <property type="project" value="UniProtKB-KW"/>
</dbReference>
<reference evidence="7" key="2">
    <citation type="journal article" date="2022" name="J. Anim. Sci.">
        <title>Whole genome sequence analyses-based assessment of virulence potential and antimicrobial susceptibilities and resistance of Enterococcus faecium strains isolated from commercial swine and cattle probiotic products.</title>
        <authorList>
            <person name="Shridhar P.B."/>
            <person name="Amachawadi R.G."/>
            <person name="Tokach M."/>
            <person name="Patel I."/>
            <person name="Gangiredla J."/>
            <person name="Mammel M."/>
            <person name="Nagaraja T.G."/>
        </authorList>
    </citation>
    <scope>NUCLEOTIDE SEQUENCE</scope>
    <source>
        <strain evidence="7">EF215</strain>
    </source>
</reference>
<accession>A0A1S8K6G0</accession>